<dbReference type="OrthoDB" id="9123899at2"/>
<organism evidence="1 2">
    <name type="scientific">Variovorax paradoxus (strain EPS)</name>
    <dbReference type="NCBI Taxonomy" id="595537"/>
    <lineage>
        <taxon>Bacteria</taxon>
        <taxon>Pseudomonadati</taxon>
        <taxon>Pseudomonadota</taxon>
        <taxon>Betaproteobacteria</taxon>
        <taxon>Burkholderiales</taxon>
        <taxon>Comamonadaceae</taxon>
        <taxon>Variovorax</taxon>
    </lineage>
</organism>
<dbReference type="HOGENOM" id="CLU_764929_0_0_4"/>
<gene>
    <name evidence="1" type="ordered locus">Varpa_3935</name>
</gene>
<sequence length="362" mass="40573">MATTTDVPDEDVPRPPLETAFDFTLHPLRPLPRFGQRQVVELSTAVSFDPNTIVMAATGHGLNHALQRMDYESYLAAQAWVRSLTRGTTMQRGTRESLAKLLPPPEDLNRLPTDEEMVTLPNSMTGYWRILFRTMRRGSGPTWRGLLVRLAWRDRQLHVAKRLGGKEQSALRAELFNSGIRYWASSGLFGGSFRPVLVLDATLQHLAWADAHLGRSQDAELRSDLIVGLVRPGKVPMRHWFDRILRLTGAKNLAGLCDLLAERADKSSQRAFTHLELKQWATSQKLIPAGAAQQMLAACAPEVDFERARTQLWTARLLTFFVSFVQGFSIEPVTQTVAQEAIHKRLALLRDECLAADATRSA</sequence>
<dbReference type="EMBL" id="CP002417">
    <property type="protein sequence ID" value="ADU38108.1"/>
    <property type="molecule type" value="Genomic_DNA"/>
</dbReference>
<evidence type="ECO:0000313" key="2">
    <source>
        <dbReference type="Proteomes" id="UP000008917"/>
    </source>
</evidence>
<dbReference type="Proteomes" id="UP000008917">
    <property type="component" value="Chromosome"/>
</dbReference>
<reference evidence="1 2" key="2">
    <citation type="journal article" date="2013" name="Genome Announc.">
        <title>Genome of the Root-Associated Plant Growth-Promoting Bacterium Variovorax paradoxus Strain EPS.</title>
        <authorList>
            <person name="Han J.I."/>
            <person name="Spain J.C."/>
            <person name="Leadbetter J.R."/>
            <person name="Ovchinnikova G."/>
            <person name="Goodwin L.A."/>
            <person name="Han C.S."/>
            <person name="Woyke T."/>
            <person name="Davenport K.W."/>
            <person name="Orwin P.M."/>
        </authorList>
    </citation>
    <scope>NUCLEOTIDE SEQUENCE [LARGE SCALE GENOMIC DNA]</scope>
    <source>
        <strain evidence="1 2">EPS</strain>
    </source>
</reference>
<reference evidence="2" key="1">
    <citation type="submission" date="2010-12" db="EMBL/GenBank/DDBJ databases">
        <title>Complete sequence of Variovorax paradoxus EPS.</title>
        <authorList>
            <consortium name="US DOE Joint Genome Institute"/>
            <person name="Lucas S."/>
            <person name="Copeland A."/>
            <person name="Lapidus A."/>
            <person name="Cheng J.-F."/>
            <person name="Goodwin L."/>
            <person name="Pitluck S."/>
            <person name="Teshima H."/>
            <person name="Detter J.C."/>
            <person name="Han C."/>
            <person name="Tapia R."/>
            <person name="Land M."/>
            <person name="Hauser L."/>
            <person name="Kyrpides N."/>
            <person name="Ivanova N."/>
            <person name="Ovchinnikova G."/>
            <person name="Orwin P."/>
            <person name="Han J.-I.G."/>
            <person name="Woyke T."/>
        </authorList>
    </citation>
    <scope>NUCLEOTIDE SEQUENCE [LARGE SCALE GENOMIC DNA]</scope>
    <source>
        <strain evidence="2">EPS</strain>
    </source>
</reference>
<protein>
    <submittedName>
        <fullName evidence="1">Uncharacterized protein</fullName>
    </submittedName>
</protein>
<dbReference type="RefSeq" id="WP_013542328.1">
    <property type="nucleotide sequence ID" value="NC_014931.1"/>
</dbReference>
<proteinExistence type="predicted"/>
<name>E6V3Y9_VARPE</name>
<dbReference type="AlphaFoldDB" id="E6V3Y9"/>
<accession>E6V3Y9</accession>
<evidence type="ECO:0000313" key="1">
    <source>
        <dbReference type="EMBL" id="ADU38108.1"/>
    </source>
</evidence>
<dbReference type="KEGG" id="vpe:Varpa_3935"/>